<proteinExistence type="predicted"/>
<sequence length="86" mass="10108">MQILHDHNYPPILHLWPAEPSQHEPAPAFSPRLGLFHLRMIRDELVWMALVRLLDYEHSSSIYHVKTESHDMLAVVYFLRQSHAIG</sequence>
<evidence type="ECO:0000313" key="1">
    <source>
        <dbReference type="EMBL" id="VEL10079.1"/>
    </source>
</evidence>
<comment type="caution">
    <text evidence="1">The sequence shown here is derived from an EMBL/GenBank/DDBJ whole genome shotgun (WGS) entry which is preliminary data.</text>
</comment>
<protein>
    <submittedName>
        <fullName evidence="1">Uncharacterized protein</fullName>
    </submittedName>
</protein>
<dbReference type="EMBL" id="CAAALY010007982">
    <property type="protein sequence ID" value="VEL10079.1"/>
    <property type="molecule type" value="Genomic_DNA"/>
</dbReference>
<keyword evidence="2" id="KW-1185">Reference proteome</keyword>
<organism evidence="1 2">
    <name type="scientific">Protopolystoma xenopodis</name>
    <dbReference type="NCBI Taxonomy" id="117903"/>
    <lineage>
        <taxon>Eukaryota</taxon>
        <taxon>Metazoa</taxon>
        <taxon>Spiralia</taxon>
        <taxon>Lophotrochozoa</taxon>
        <taxon>Platyhelminthes</taxon>
        <taxon>Monogenea</taxon>
        <taxon>Polyopisthocotylea</taxon>
        <taxon>Polystomatidea</taxon>
        <taxon>Polystomatidae</taxon>
        <taxon>Protopolystoma</taxon>
    </lineage>
</organism>
<evidence type="ECO:0000313" key="2">
    <source>
        <dbReference type="Proteomes" id="UP000784294"/>
    </source>
</evidence>
<gene>
    <name evidence="1" type="ORF">PXEA_LOCUS3519</name>
</gene>
<name>A0A448WF12_9PLAT</name>
<dbReference type="AlphaFoldDB" id="A0A448WF12"/>
<dbReference type="Proteomes" id="UP000784294">
    <property type="component" value="Unassembled WGS sequence"/>
</dbReference>
<accession>A0A448WF12</accession>
<reference evidence="1" key="1">
    <citation type="submission" date="2018-11" db="EMBL/GenBank/DDBJ databases">
        <authorList>
            <consortium name="Pathogen Informatics"/>
        </authorList>
    </citation>
    <scope>NUCLEOTIDE SEQUENCE</scope>
</reference>